<protein>
    <submittedName>
        <fullName evidence="6">Threonyl/alanyl tRNA synthetase SAD</fullName>
        <ecNumber evidence="6">6.1.1.-</ecNumber>
    </submittedName>
</protein>
<dbReference type="GO" id="GO:0002161">
    <property type="term" value="F:aminoacyl-tRNA deacylase activity"/>
    <property type="evidence" value="ECO:0007669"/>
    <property type="project" value="UniProtKB-ARBA"/>
</dbReference>
<dbReference type="SUPFAM" id="SSF55186">
    <property type="entry name" value="ThrRS/AlaRS common domain"/>
    <property type="match status" value="1"/>
</dbReference>
<sequence length="239" mass="25634">MTHALYAETPYQMHCTTRISAARDAGVELEATVFYPLGGGQPGDTGWLIDASGRRQRIIDTRRDRDSGAIVHLLEPGAIASPVGSTVDIELDWARRHRHMRMHTCLHLLSAVVPHGVTGGNLSADSGRLDFDTDGATLDAAHIQTELARLVAADLAVSTRLISGAELAAQPELIKTLTVKPPMHLPQIRLIEIVGADLQPCGGTHVARTGEIGVVRVLKIESKGARNRRVVLGFAEDAA</sequence>
<organism evidence="6">
    <name type="scientific">mine drainage metagenome</name>
    <dbReference type="NCBI Taxonomy" id="410659"/>
    <lineage>
        <taxon>unclassified sequences</taxon>
        <taxon>metagenomes</taxon>
        <taxon>ecological metagenomes</taxon>
    </lineage>
</organism>
<evidence type="ECO:0000256" key="3">
    <source>
        <dbReference type="ARBA" id="ARBA00022723"/>
    </source>
</evidence>
<dbReference type="SUPFAM" id="SSF50447">
    <property type="entry name" value="Translation proteins"/>
    <property type="match status" value="1"/>
</dbReference>
<dbReference type="PANTHER" id="PTHR43462:SF1">
    <property type="entry name" value="ALANYL-TRNA EDITING PROTEIN AARSD1"/>
    <property type="match status" value="1"/>
</dbReference>
<comment type="cofactor">
    <cofactor evidence="1">
        <name>Zn(2+)</name>
        <dbReference type="ChEBI" id="CHEBI:29105"/>
    </cofactor>
</comment>
<evidence type="ECO:0000259" key="5">
    <source>
        <dbReference type="PROSITE" id="PS50860"/>
    </source>
</evidence>
<dbReference type="SMART" id="SM00863">
    <property type="entry name" value="tRNA_SAD"/>
    <property type="match status" value="1"/>
</dbReference>
<keyword evidence="6" id="KW-0436">Ligase</keyword>
<dbReference type="InterPro" id="IPR009000">
    <property type="entry name" value="Transl_B-barrel_sf"/>
</dbReference>
<dbReference type="Gene3D" id="3.30.980.10">
    <property type="entry name" value="Threonyl-trna Synthetase, Chain A, domain 2"/>
    <property type="match status" value="1"/>
</dbReference>
<keyword evidence="4" id="KW-0862">Zinc</keyword>
<comment type="subcellular location">
    <subcellularLocation>
        <location evidence="2">Cytoplasm</location>
    </subcellularLocation>
</comment>
<proteinExistence type="predicted"/>
<dbReference type="GO" id="GO:0003676">
    <property type="term" value="F:nucleic acid binding"/>
    <property type="evidence" value="ECO:0007669"/>
    <property type="project" value="InterPro"/>
</dbReference>
<evidence type="ECO:0000256" key="1">
    <source>
        <dbReference type="ARBA" id="ARBA00001947"/>
    </source>
</evidence>
<dbReference type="Pfam" id="PF01411">
    <property type="entry name" value="tRNA-synt_2c"/>
    <property type="match status" value="1"/>
</dbReference>
<evidence type="ECO:0000256" key="2">
    <source>
        <dbReference type="ARBA" id="ARBA00004496"/>
    </source>
</evidence>
<keyword evidence="3" id="KW-0479">Metal-binding</keyword>
<dbReference type="InterPro" id="IPR051335">
    <property type="entry name" value="Alanyl-tRNA_Editing_Enzymes"/>
</dbReference>
<evidence type="ECO:0000256" key="4">
    <source>
        <dbReference type="ARBA" id="ARBA00022833"/>
    </source>
</evidence>
<comment type="caution">
    <text evidence="6">The sequence shown here is derived from an EMBL/GenBank/DDBJ whole genome shotgun (WGS) entry which is preliminary data.</text>
</comment>
<dbReference type="PANTHER" id="PTHR43462">
    <property type="entry name" value="ALANYL-TRNA EDITING PROTEIN"/>
    <property type="match status" value="1"/>
</dbReference>
<dbReference type="EC" id="6.1.1.-" evidence="6"/>
<dbReference type="InterPro" id="IPR012947">
    <property type="entry name" value="tRNA_SAD"/>
</dbReference>
<dbReference type="GO" id="GO:0005737">
    <property type="term" value="C:cytoplasm"/>
    <property type="evidence" value="ECO:0007669"/>
    <property type="project" value="UniProtKB-SubCell"/>
</dbReference>
<dbReference type="InterPro" id="IPR018164">
    <property type="entry name" value="Ala-tRNA-synth_IIc_N"/>
</dbReference>
<feature type="domain" description="Alanyl-transfer RNA synthetases family profile" evidence="5">
    <location>
        <begin position="1"/>
        <end position="239"/>
    </location>
</feature>
<dbReference type="InterPro" id="IPR018163">
    <property type="entry name" value="Thr/Ala-tRNA-synth_IIc_edit"/>
</dbReference>
<dbReference type="Gene3D" id="2.40.30.130">
    <property type="match status" value="1"/>
</dbReference>
<keyword evidence="6" id="KW-0030">Aminoacyl-tRNA synthetase</keyword>
<dbReference type="EMBL" id="AUZY01011912">
    <property type="protein sequence ID" value="EQD32136.1"/>
    <property type="molecule type" value="Genomic_DNA"/>
</dbReference>
<dbReference type="GO" id="GO:0005524">
    <property type="term" value="F:ATP binding"/>
    <property type="evidence" value="ECO:0007669"/>
    <property type="project" value="InterPro"/>
</dbReference>
<dbReference type="GO" id="GO:0006419">
    <property type="term" value="P:alanyl-tRNA aminoacylation"/>
    <property type="evidence" value="ECO:0007669"/>
    <property type="project" value="InterPro"/>
</dbReference>
<dbReference type="Pfam" id="PF07973">
    <property type="entry name" value="tRNA_SAD"/>
    <property type="match status" value="1"/>
</dbReference>
<accession>T0YAC8</accession>
<dbReference type="AlphaFoldDB" id="T0YAC8"/>
<evidence type="ECO:0000313" key="6">
    <source>
        <dbReference type="EMBL" id="EQD32136.1"/>
    </source>
</evidence>
<reference evidence="6" key="2">
    <citation type="journal article" date="2014" name="ISME J.">
        <title>Microbial stratification in low pH oxic and suboxic macroscopic growths along an acid mine drainage.</title>
        <authorList>
            <person name="Mendez-Garcia C."/>
            <person name="Mesa V."/>
            <person name="Sprenger R.R."/>
            <person name="Richter M."/>
            <person name="Diez M.S."/>
            <person name="Solano J."/>
            <person name="Bargiela R."/>
            <person name="Golyshina O.V."/>
            <person name="Manteca A."/>
            <person name="Ramos J.L."/>
            <person name="Gallego J.R."/>
            <person name="Llorente I."/>
            <person name="Martins Dos Santos V.A."/>
            <person name="Jensen O.N."/>
            <person name="Pelaez A.I."/>
            <person name="Sanchez J."/>
            <person name="Ferrer M."/>
        </authorList>
    </citation>
    <scope>NUCLEOTIDE SEQUENCE</scope>
</reference>
<dbReference type="InterPro" id="IPR018165">
    <property type="entry name" value="Ala-tRNA-synth_IIc_core"/>
</dbReference>
<gene>
    <name evidence="6" type="ORF">B1B_17818</name>
</gene>
<reference evidence="6" key="1">
    <citation type="submission" date="2013-08" db="EMBL/GenBank/DDBJ databases">
        <authorList>
            <person name="Mendez C."/>
            <person name="Richter M."/>
            <person name="Ferrer M."/>
            <person name="Sanchez J."/>
        </authorList>
    </citation>
    <scope>NUCLEOTIDE SEQUENCE</scope>
</reference>
<dbReference type="PROSITE" id="PS50860">
    <property type="entry name" value="AA_TRNA_LIGASE_II_ALA"/>
    <property type="match status" value="1"/>
</dbReference>
<name>T0YAC8_9ZZZZ</name>
<dbReference type="GO" id="GO:0046872">
    <property type="term" value="F:metal ion binding"/>
    <property type="evidence" value="ECO:0007669"/>
    <property type="project" value="UniProtKB-KW"/>
</dbReference>
<dbReference type="GO" id="GO:0004813">
    <property type="term" value="F:alanine-tRNA ligase activity"/>
    <property type="evidence" value="ECO:0007669"/>
    <property type="project" value="InterPro"/>
</dbReference>